<evidence type="ECO:0000256" key="4">
    <source>
        <dbReference type="ARBA" id="ARBA00023263"/>
    </source>
</evidence>
<dbReference type="Proteomes" id="UP001056635">
    <property type="component" value="Chromosome"/>
</dbReference>
<evidence type="ECO:0000256" key="2">
    <source>
        <dbReference type="ARBA" id="ARBA00006671"/>
    </source>
</evidence>
<organism evidence="7 8">
    <name type="scientific">Mixta hanseatica</name>
    <dbReference type="NCBI Taxonomy" id="2872648"/>
    <lineage>
        <taxon>Bacteria</taxon>
        <taxon>Pseudomonadati</taxon>
        <taxon>Pseudomonadota</taxon>
        <taxon>Gammaproteobacteria</taxon>
        <taxon>Enterobacterales</taxon>
        <taxon>Erwiniaceae</taxon>
        <taxon>Mixta</taxon>
    </lineage>
</organism>
<evidence type="ECO:0000256" key="3">
    <source>
        <dbReference type="ARBA" id="ARBA00022729"/>
    </source>
</evidence>
<proteinExistence type="inferred from homology"/>
<sequence length="314" mass="32729">MTKLTNALVVLAGAITAISGWAASCDIGAPKTQRIALSDLFVDPNLPPGSLLDSKIISVAGWMAQRCDGSVPYHSSMAGGWSRPSTTMPGVYDTGVPGVGVKITDYHFSDRFVPQTATLTPTGDAPVPGSDIQLMFYRTGDITPGSFPGGEVARFSLPDSSGNLTNVLSLQVVSGEVRIKSCYAKTPSQTVQLGAISRSAFSGYGSSVAPTAFDIELLCQGDLPVNVSFSSASSTPSPEPGMVPIDSAPGAASGVAIKITYRDGSPLYFDTPRSYHHDGERQIAIPLLAAYMSLGKQVTPGTVQAAMTFTITQN</sequence>
<protein>
    <submittedName>
        <fullName evidence="7">Type 1 fimbrial protein</fullName>
    </submittedName>
</protein>
<feature type="domain" description="Fimbrial-type adhesion" evidence="6">
    <location>
        <begin position="174"/>
        <end position="312"/>
    </location>
</feature>
<dbReference type="PANTHER" id="PTHR33420">
    <property type="entry name" value="FIMBRIAL SUBUNIT ELFA-RELATED"/>
    <property type="match status" value="1"/>
</dbReference>
<keyword evidence="4" id="KW-0281">Fimbrium</keyword>
<evidence type="ECO:0000256" key="5">
    <source>
        <dbReference type="SAM" id="SignalP"/>
    </source>
</evidence>
<dbReference type="PROSITE" id="PS51257">
    <property type="entry name" value="PROKAR_LIPOPROTEIN"/>
    <property type="match status" value="1"/>
</dbReference>
<evidence type="ECO:0000256" key="1">
    <source>
        <dbReference type="ARBA" id="ARBA00004561"/>
    </source>
</evidence>
<keyword evidence="3 5" id="KW-0732">Signal</keyword>
<gene>
    <name evidence="7" type="ORF">K6958_02875</name>
</gene>
<feature type="chain" id="PRO_5045464793" evidence="5">
    <location>
        <begin position="23"/>
        <end position="314"/>
    </location>
</feature>
<dbReference type="RefSeq" id="WP_249893247.1">
    <property type="nucleotide sequence ID" value="NZ_CP082904.1"/>
</dbReference>
<dbReference type="PANTHER" id="PTHR33420:SF3">
    <property type="entry name" value="FIMBRIAL SUBUNIT ELFA"/>
    <property type="match status" value="1"/>
</dbReference>
<dbReference type="InterPro" id="IPR008966">
    <property type="entry name" value="Adhesion_dom_sf"/>
</dbReference>
<feature type="signal peptide" evidence="5">
    <location>
        <begin position="1"/>
        <end position="22"/>
    </location>
</feature>
<comment type="subcellular location">
    <subcellularLocation>
        <location evidence="1">Fimbrium</location>
    </subcellularLocation>
</comment>
<dbReference type="Gene3D" id="2.60.40.3310">
    <property type="match status" value="1"/>
</dbReference>
<evidence type="ECO:0000313" key="7">
    <source>
        <dbReference type="EMBL" id="UQY44658.1"/>
    </source>
</evidence>
<evidence type="ECO:0000313" key="8">
    <source>
        <dbReference type="Proteomes" id="UP001056635"/>
    </source>
</evidence>
<comment type="similarity">
    <text evidence="2">Belongs to the fimbrial protein family.</text>
</comment>
<dbReference type="Pfam" id="PF00419">
    <property type="entry name" value="Fimbrial"/>
    <property type="match status" value="1"/>
</dbReference>
<name>A0ABY4R8N0_9GAMM</name>
<dbReference type="SUPFAM" id="SSF49401">
    <property type="entry name" value="Bacterial adhesins"/>
    <property type="match status" value="1"/>
</dbReference>
<dbReference type="InterPro" id="IPR000259">
    <property type="entry name" value="Adhesion_dom_fimbrial"/>
</dbReference>
<dbReference type="EMBL" id="CP082904">
    <property type="protein sequence ID" value="UQY44658.1"/>
    <property type="molecule type" value="Genomic_DNA"/>
</dbReference>
<dbReference type="InterPro" id="IPR036937">
    <property type="entry name" value="Adhesion_dom_fimbrial_sf"/>
</dbReference>
<accession>A0ABY4R8N0</accession>
<evidence type="ECO:0000259" key="6">
    <source>
        <dbReference type="Pfam" id="PF00419"/>
    </source>
</evidence>
<dbReference type="Gene3D" id="2.60.40.1090">
    <property type="entry name" value="Fimbrial-type adhesion domain"/>
    <property type="match status" value="1"/>
</dbReference>
<dbReference type="InterPro" id="IPR050263">
    <property type="entry name" value="Bact_Fimbrial_Adh_Pro"/>
</dbReference>
<keyword evidence="8" id="KW-1185">Reference proteome</keyword>
<reference evidence="7" key="1">
    <citation type="submission" date="2021-09" db="EMBL/GenBank/DDBJ databases">
        <title>First case of bloodstream infection caused by Mixta hanseatica sp. nov., a member of the Erwiniaceae family.</title>
        <authorList>
            <person name="Both A."/>
            <person name="Huang J."/>
            <person name="Wenzel P."/>
            <person name="Aepfelbacher M."/>
            <person name="Rohde H."/>
            <person name="Christner M."/>
            <person name="Hentschke M."/>
        </authorList>
    </citation>
    <scope>NUCLEOTIDE SEQUENCE</scope>
    <source>
        <strain evidence="7">X22927</strain>
    </source>
</reference>